<feature type="region of interest" description="Disordered" evidence="1">
    <location>
        <begin position="97"/>
        <end position="130"/>
    </location>
</feature>
<keyword evidence="3" id="KW-1185">Reference proteome</keyword>
<dbReference type="EMBL" id="BAAAYK010000024">
    <property type="protein sequence ID" value="GAA3353875.1"/>
    <property type="molecule type" value="Genomic_DNA"/>
</dbReference>
<comment type="caution">
    <text evidence="2">The sequence shown here is derived from an EMBL/GenBank/DDBJ whole genome shotgun (WGS) entry which is preliminary data.</text>
</comment>
<proteinExistence type="predicted"/>
<feature type="compositionally biased region" description="Basic and acidic residues" evidence="1">
    <location>
        <begin position="121"/>
        <end position="130"/>
    </location>
</feature>
<dbReference type="Proteomes" id="UP001500483">
    <property type="component" value="Unassembled WGS sequence"/>
</dbReference>
<feature type="compositionally biased region" description="Basic residues" evidence="1">
    <location>
        <begin position="108"/>
        <end position="120"/>
    </location>
</feature>
<evidence type="ECO:0008006" key="4">
    <source>
        <dbReference type="Google" id="ProtNLM"/>
    </source>
</evidence>
<organism evidence="2 3">
    <name type="scientific">Saccharopolyspora gregorii</name>
    <dbReference type="NCBI Taxonomy" id="33914"/>
    <lineage>
        <taxon>Bacteria</taxon>
        <taxon>Bacillati</taxon>
        <taxon>Actinomycetota</taxon>
        <taxon>Actinomycetes</taxon>
        <taxon>Pseudonocardiales</taxon>
        <taxon>Pseudonocardiaceae</taxon>
        <taxon>Saccharopolyspora</taxon>
    </lineage>
</organism>
<dbReference type="PANTHER" id="PTHR36221:SF1">
    <property type="entry name" value="DUF742 DOMAIN-CONTAINING PROTEIN"/>
    <property type="match status" value="1"/>
</dbReference>
<dbReference type="InterPro" id="IPR007995">
    <property type="entry name" value="DUF742"/>
</dbReference>
<protein>
    <recommendedName>
        <fullName evidence="4">DUF742 domain-containing protein</fullName>
    </recommendedName>
</protein>
<evidence type="ECO:0000313" key="3">
    <source>
        <dbReference type="Proteomes" id="UP001500483"/>
    </source>
</evidence>
<accession>A0ABP6RLM7</accession>
<name>A0ABP6RLM7_9PSEU</name>
<evidence type="ECO:0000313" key="2">
    <source>
        <dbReference type="EMBL" id="GAA3353875.1"/>
    </source>
</evidence>
<dbReference type="Pfam" id="PF05331">
    <property type="entry name" value="DUF742"/>
    <property type="match status" value="1"/>
</dbReference>
<gene>
    <name evidence="2" type="ORF">GCM10020366_08710</name>
</gene>
<reference evidence="3" key="1">
    <citation type="journal article" date="2019" name="Int. J. Syst. Evol. Microbiol.">
        <title>The Global Catalogue of Microorganisms (GCM) 10K type strain sequencing project: providing services to taxonomists for standard genome sequencing and annotation.</title>
        <authorList>
            <consortium name="The Broad Institute Genomics Platform"/>
            <consortium name="The Broad Institute Genome Sequencing Center for Infectious Disease"/>
            <person name="Wu L."/>
            <person name="Ma J."/>
        </authorList>
    </citation>
    <scope>NUCLEOTIDE SEQUENCE [LARGE SCALE GENOMIC DNA]</scope>
    <source>
        <strain evidence="3">JCM 9687</strain>
    </source>
</reference>
<dbReference type="RefSeq" id="WP_344924411.1">
    <property type="nucleotide sequence ID" value="NZ_BAAAYK010000024.1"/>
</dbReference>
<evidence type="ECO:0000256" key="1">
    <source>
        <dbReference type="SAM" id="MobiDB-lite"/>
    </source>
</evidence>
<sequence length="130" mass="14110">MTSRRTGGDGWRDSAAGPLVRPYAMTRGRTRAAAAELDRGTLVVAVPEPDDAAEWDADRERILLLCARPRSIADLAAALEIPVVVAKVLVSDLLDEGGLSVPLTPQRPPRRPPRPSRRPSRAGDRDAREK</sequence>
<dbReference type="PANTHER" id="PTHR36221">
    <property type="entry name" value="DUF742 DOMAIN-CONTAINING PROTEIN"/>
    <property type="match status" value="1"/>
</dbReference>